<organism evidence="1">
    <name type="scientific">marine metagenome</name>
    <dbReference type="NCBI Taxonomy" id="408172"/>
    <lineage>
        <taxon>unclassified sequences</taxon>
        <taxon>metagenomes</taxon>
        <taxon>ecological metagenomes</taxon>
    </lineage>
</organism>
<evidence type="ECO:0000313" key="1">
    <source>
        <dbReference type="EMBL" id="SVB97676.1"/>
    </source>
</evidence>
<dbReference type="AlphaFoldDB" id="A0A382IDI7"/>
<accession>A0A382IDI7</accession>
<protein>
    <submittedName>
        <fullName evidence="1">Uncharacterized protein</fullName>
    </submittedName>
</protein>
<dbReference type="EMBL" id="UINC01066701">
    <property type="protein sequence ID" value="SVB97676.1"/>
    <property type="molecule type" value="Genomic_DNA"/>
</dbReference>
<gene>
    <name evidence="1" type="ORF">METZ01_LOCUS250530</name>
</gene>
<proteinExistence type="predicted"/>
<name>A0A382IDI7_9ZZZZ</name>
<reference evidence="1" key="1">
    <citation type="submission" date="2018-05" db="EMBL/GenBank/DDBJ databases">
        <authorList>
            <person name="Lanie J.A."/>
            <person name="Ng W.-L."/>
            <person name="Kazmierczak K.M."/>
            <person name="Andrzejewski T.M."/>
            <person name="Davidsen T.M."/>
            <person name="Wayne K.J."/>
            <person name="Tettelin H."/>
            <person name="Glass J.I."/>
            <person name="Rusch D."/>
            <person name="Podicherti R."/>
            <person name="Tsui H.-C.T."/>
            <person name="Winkler M.E."/>
        </authorList>
    </citation>
    <scope>NUCLEOTIDE SEQUENCE</scope>
</reference>
<sequence length="27" mass="2986">MVEVAGIESVPPGGPQYNDIISYYQKM</sequence>